<sequence>MNGMFKNRNVVILIIFGFFVHALILKAVFDIYFSSPIDNGMTPIKSTNNPPAKRLVFIVADGLRADGIFGKSQSEAPNLTKIRKTRGSWGVAHTRVPTESRPGHIALLGGIYEDPAAILKGWKVNPVDFDSVINQSTNAWCWGGPSIVNMFNRDNLPHIHLYSYDPSMEDYGKNDTISLDQWVFDQVENFIEQHKICNDCKHFRQSGNLFFLHLLGIDTAGHAYKPESAEYKSNIKFVDEHIPKIEELFENVFPDKSTAYVFSADHGMTNWGSHGAGSYHETETPLIAWGAGIKINQKRMDIDQIDVAPLLSALIGINFPINSL</sequence>
<organism evidence="2 3">
    <name type="scientific">Asbolus verrucosus</name>
    <name type="common">Desert ironclad beetle</name>
    <dbReference type="NCBI Taxonomy" id="1661398"/>
    <lineage>
        <taxon>Eukaryota</taxon>
        <taxon>Metazoa</taxon>
        <taxon>Ecdysozoa</taxon>
        <taxon>Arthropoda</taxon>
        <taxon>Hexapoda</taxon>
        <taxon>Insecta</taxon>
        <taxon>Pterygota</taxon>
        <taxon>Neoptera</taxon>
        <taxon>Endopterygota</taxon>
        <taxon>Coleoptera</taxon>
        <taxon>Polyphaga</taxon>
        <taxon>Cucujiformia</taxon>
        <taxon>Tenebrionidae</taxon>
        <taxon>Pimeliinae</taxon>
        <taxon>Asbolus</taxon>
    </lineage>
</organism>
<dbReference type="InterPro" id="IPR037671">
    <property type="entry name" value="PIGN_N"/>
</dbReference>
<dbReference type="PANTHER" id="PTHR12250">
    <property type="entry name" value="PHOSPHATIDYLINOSITOL GLYCAN, CLASS N"/>
    <property type="match status" value="1"/>
</dbReference>
<comment type="caution">
    <text evidence="2">The sequence shown here is derived from an EMBL/GenBank/DDBJ whole genome shotgun (WGS) entry which is preliminary data.</text>
</comment>
<dbReference type="GO" id="GO:0051377">
    <property type="term" value="F:mannose-ethanolamine phosphotransferase activity"/>
    <property type="evidence" value="ECO:0007669"/>
    <property type="project" value="UniProtKB-UniRule"/>
</dbReference>
<feature type="non-terminal residue" evidence="2">
    <location>
        <position position="324"/>
    </location>
</feature>
<comment type="similarity">
    <text evidence="1">Belongs to the PIGG/PIGN/PIGO family. PIGN subfamily.</text>
</comment>
<dbReference type="PANTHER" id="PTHR12250:SF0">
    <property type="entry name" value="GPI ETHANOLAMINE PHOSPHATE TRANSFERASE 1"/>
    <property type="match status" value="1"/>
</dbReference>
<keyword evidence="1" id="KW-0337">GPI-anchor biosynthesis</keyword>
<dbReference type="InterPro" id="IPR007070">
    <property type="entry name" value="GPI_EtnP_transferase_1"/>
</dbReference>
<dbReference type="InterPro" id="IPR002591">
    <property type="entry name" value="Phosphodiest/P_Trfase"/>
</dbReference>
<keyword evidence="3" id="KW-1185">Reference proteome</keyword>
<proteinExistence type="inferred from homology"/>
<dbReference type="GO" id="GO:0006506">
    <property type="term" value="P:GPI anchor biosynthetic process"/>
    <property type="evidence" value="ECO:0007669"/>
    <property type="project" value="UniProtKB-UniPathway"/>
</dbReference>
<dbReference type="Proteomes" id="UP000292052">
    <property type="component" value="Unassembled WGS sequence"/>
</dbReference>
<keyword evidence="1 2" id="KW-0808">Transferase</keyword>
<protein>
    <recommendedName>
        <fullName evidence="1">GPI ethanolamine phosphate transferase 1</fullName>
        <ecNumber evidence="1">2.-.-.-</ecNumber>
    </recommendedName>
</protein>
<evidence type="ECO:0000313" key="3">
    <source>
        <dbReference type="Proteomes" id="UP000292052"/>
    </source>
</evidence>
<dbReference type="AlphaFoldDB" id="A0A482VHW5"/>
<evidence type="ECO:0000256" key="1">
    <source>
        <dbReference type="RuleBase" id="RU367138"/>
    </source>
</evidence>
<dbReference type="InterPro" id="IPR017850">
    <property type="entry name" value="Alkaline_phosphatase_core_sf"/>
</dbReference>
<dbReference type="STRING" id="1661398.A0A482VHW5"/>
<comment type="pathway">
    <text evidence="1">Glycolipid biosynthesis; glycosylphosphatidylinositol-anchor biosynthesis.</text>
</comment>
<keyword evidence="1" id="KW-0256">Endoplasmic reticulum</keyword>
<name>A0A482VHW5_ASBVE</name>
<dbReference type="Pfam" id="PF01663">
    <property type="entry name" value="Phosphodiest"/>
    <property type="match status" value="1"/>
</dbReference>
<dbReference type="EMBL" id="QDEB01099152">
    <property type="protein sequence ID" value="RZC32196.1"/>
    <property type="molecule type" value="Genomic_DNA"/>
</dbReference>
<dbReference type="UniPathway" id="UPA00196"/>
<dbReference type="SUPFAM" id="SSF53649">
    <property type="entry name" value="Alkaline phosphatase-like"/>
    <property type="match status" value="1"/>
</dbReference>
<gene>
    <name evidence="2" type="ORF">BDFB_011091</name>
</gene>
<dbReference type="Gene3D" id="3.40.720.10">
    <property type="entry name" value="Alkaline Phosphatase, subunit A"/>
    <property type="match status" value="1"/>
</dbReference>
<reference evidence="2 3" key="1">
    <citation type="submission" date="2017-03" db="EMBL/GenBank/DDBJ databases">
        <title>Genome of the blue death feigning beetle - Asbolus verrucosus.</title>
        <authorList>
            <person name="Rider S.D."/>
        </authorList>
    </citation>
    <scope>NUCLEOTIDE SEQUENCE [LARGE SCALE GENOMIC DNA]</scope>
    <source>
        <strain evidence="2">Butters</strain>
        <tissue evidence="2">Head and leg muscle</tissue>
    </source>
</reference>
<dbReference type="OrthoDB" id="2748310at2759"/>
<comment type="function">
    <text evidence="1">Ethanolamine phosphate transferase involved in glycosylphosphatidylinositol-anchor biosynthesis. Transfers ethanolamine phosphate to the first alpha-1,4-linked mannose of the glycosylphosphatidylinositol precursor of GPI-anchor.</text>
</comment>
<dbReference type="CDD" id="cd16020">
    <property type="entry name" value="GPI_EPT_1"/>
    <property type="match status" value="1"/>
</dbReference>
<accession>A0A482VHW5</accession>
<dbReference type="EC" id="2.-.-.-" evidence="1"/>
<comment type="subcellular location">
    <subcellularLocation>
        <location evidence="1">Endoplasmic reticulum membrane</location>
        <topology evidence="1">Multi-pass membrane protein</topology>
    </subcellularLocation>
</comment>
<dbReference type="GO" id="GO:0005789">
    <property type="term" value="C:endoplasmic reticulum membrane"/>
    <property type="evidence" value="ECO:0007669"/>
    <property type="project" value="UniProtKB-SubCell"/>
</dbReference>
<evidence type="ECO:0000313" key="2">
    <source>
        <dbReference type="EMBL" id="RZC32196.1"/>
    </source>
</evidence>